<sequence>MIGAPNALENTVLGLQAGVTSIGNVSHYFTYEYPGIELERERTVNSLVAFALMGKIPGTIIHSNLDDGYGNQMHDLANLVGWAMIERYLVEGLLGACMTFSYGNLFSDPVSRIVFNMAMDAGNTKGVPGTMTFGNTIDYGLDLSRNYGALSSFSLADAVCQRHKPTGHAVSAVPVSEAQRIPTPDEIVDAHLCIDMMIEKSQLLEPYMNWSAIEARRDVLVACGSVFFERVMNGLDDLGVDTRHAGEVFACLKSIGAAQLEEKFGVGRREKTALRGRVPVCPTDIVRTLQQRQTRIFSGMDASQQLTGMNVIVGSTDIHDYGKEMIKTLFLRTGAHVFDLGTYITAQEVVDNVIETECSVVAISTYNGIALSFGRELMRQLQEAGCHPFCIFGGLLNENRNGGLLAEDVSEELRTLGINCDNDMEKIVPAILRHFSKESGDAH</sequence>
<dbReference type="Proteomes" id="UP000186323">
    <property type="component" value="Chromosome I"/>
</dbReference>
<dbReference type="CDD" id="cd02065">
    <property type="entry name" value="B12-binding_like"/>
    <property type="match status" value="1"/>
</dbReference>
<name>A0A1K1LCY7_9BACT</name>
<dbReference type="Pfam" id="PF02310">
    <property type="entry name" value="B12-binding"/>
    <property type="match status" value="1"/>
</dbReference>
<dbReference type="PROSITE" id="PS51332">
    <property type="entry name" value="B12_BINDING"/>
    <property type="match status" value="1"/>
</dbReference>
<keyword evidence="3" id="KW-1185">Reference proteome</keyword>
<organism evidence="2 3">
    <name type="scientific">Desulfovibrio piger</name>
    <dbReference type="NCBI Taxonomy" id="901"/>
    <lineage>
        <taxon>Bacteria</taxon>
        <taxon>Pseudomonadati</taxon>
        <taxon>Thermodesulfobacteriota</taxon>
        <taxon>Desulfovibrionia</taxon>
        <taxon>Desulfovibrionales</taxon>
        <taxon>Desulfovibrionaceae</taxon>
        <taxon>Desulfovibrio</taxon>
    </lineage>
</organism>
<dbReference type="EMBL" id="LT630450">
    <property type="protein sequence ID" value="SFV72559.1"/>
    <property type="molecule type" value="Genomic_DNA"/>
</dbReference>
<dbReference type="GO" id="GO:0031419">
    <property type="term" value="F:cobalamin binding"/>
    <property type="evidence" value="ECO:0007669"/>
    <property type="project" value="InterPro"/>
</dbReference>
<protein>
    <recommendedName>
        <fullName evidence="1">B12-binding domain-containing protein</fullName>
    </recommendedName>
</protein>
<dbReference type="SUPFAM" id="SSF52242">
    <property type="entry name" value="Cobalamin (vitamin B12)-binding domain"/>
    <property type="match status" value="1"/>
</dbReference>
<evidence type="ECO:0000313" key="3">
    <source>
        <dbReference type="Proteomes" id="UP000186323"/>
    </source>
</evidence>
<accession>A0A1K1LCY7</accession>
<evidence type="ECO:0000259" key="1">
    <source>
        <dbReference type="PROSITE" id="PS51332"/>
    </source>
</evidence>
<reference evidence="3" key="1">
    <citation type="submission" date="2016-10" db="EMBL/GenBank/DDBJ databases">
        <authorList>
            <person name="Wegmann U."/>
        </authorList>
    </citation>
    <scope>NUCLEOTIDE SEQUENCE [LARGE SCALE GENOMIC DNA]</scope>
</reference>
<gene>
    <name evidence="2" type="ORF">DESPIGER_0675</name>
</gene>
<dbReference type="GO" id="GO:0046872">
    <property type="term" value="F:metal ion binding"/>
    <property type="evidence" value="ECO:0007669"/>
    <property type="project" value="InterPro"/>
</dbReference>
<dbReference type="Gene3D" id="3.40.50.280">
    <property type="entry name" value="Cobalamin-binding domain"/>
    <property type="match status" value="1"/>
</dbReference>
<evidence type="ECO:0000313" key="2">
    <source>
        <dbReference type="EMBL" id="SFV72559.1"/>
    </source>
</evidence>
<dbReference type="AlphaFoldDB" id="A0A1K1LCY7"/>
<dbReference type="KEGG" id="dpg:DESPIGER_0675"/>
<dbReference type="InterPro" id="IPR006158">
    <property type="entry name" value="Cobalamin-bd"/>
</dbReference>
<dbReference type="InterPro" id="IPR036724">
    <property type="entry name" value="Cobalamin-bd_sf"/>
</dbReference>
<feature type="domain" description="B12-binding" evidence="1">
    <location>
        <begin position="306"/>
        <end position="442"/>
    </location>
</feature>
<proteinExistence type="predicted"/>